<dbReference type="Proteomes" id="UP001221757">
    <property type="component" value="Unassembled WGS sequence"/>
</dbReference>
<gene>
    <name evidence="1" type="ORF">B0H17DRAFT_1197398</name>
</gene>
<organism evidence="1 2">
    <name type="scientific">Mycena rosella</name>
    <name type="common">Pink bonnet</name>
    <name type="synonym">Agaricus rosellus</name>
    <dbReference type="NCBI Taxonomy" id="1033263"/>
    <lineage>
        <taxon>Eukaryota</taxon>
        <taxon>Fungi</taxon>
        <taxon>Dikarya</taxon>
        <taxon>Basidiomycota</taxon>
        <taxon>Agaricomycotina</taxon>
        <taxon>Agaricomycetes</taxon>
        <taxon>Agaricomycetidae</taxon>
        <taxon>Agaricales</taxon>
        <taxon>Marasmiineae</taxon>
        <taxon>Mycenaceae</taxon>
        <taxon>Mycena</taxon>
    </lineage>
</organism>
<protein>
    <submittedName>
        <fullName evidence="1">Uncharacterized protein</fullName>
    </submittedName>
</protein>
<proteinExistence type="predicted"/>
<dbReference type="EMBL" id="JARKIE010000030">
    <property type="protein sequence ID" value="KAJ7697344.1"/>
    <property type="molecule type" value="Genomic_DNA"/>
</dbReference>
<evidence type="ECO:0000313" key="1">
    <source>
        <dbReference type="EMBL" id="KAJ7697344.1"/>
    </source>
</evidence>
<name>A0AAD7GNG7_MYCRO</name>
<evidence type="ECO:0000313" key="2">
    <source>
        <dbReference type="Proteomes" id="UP001221757"/>
    </source>
</evidence>
<keyword evidence="2" id="KW-1185">Reference proteome</keyword>
<comment type="caution">
    <text evidence="1">The sequence shown here is derived from an EMBL/GenBank/DDBJ whole genome shotgun (WGS) entry which is preliminary data.</text>
</comment>
<sequence>MRTIGLRSQESAIWNPELRVVCLLLQRALAPARCRIHLSQAPKPKHIAPSIAASFHTVYRIAAYRVEHAPRPRPQRAFPQSELSSLVVRPCSVPVALQLIFAPHTSLGTLQLLATRAAHALLASSSAYPRS</sequence>
<reference evidence="1" key="1">
    <citation type="submission" date="2023-03" db="EMBL/GenBank/DDBJ databases">
        <title>Massive genome expansion in bonnet fungi (Mycena s.s.) driven by repeated elements and novel gene families across ecological guilds.</title>
        <authorList>
            <consortium name="Lawrence Berkeley National Laboratory"/>
            <person name="Harder C.B."/>
            <person name="Miyauchi S."/>
            <person name="Viragh M."/>
            <person name="Kuo A."/>
            <person name="Thoen E."/>
            <person name="Andreopoulos B."/>
            <person name="Lu D."/>
            <person name="Skrede I."/>
            <person name="Drula E."/>
            <person name="Henrissat B."/>
            <person name="Morin E."/>
            <person name="Kohler A."/>
            <person name="Barry K."/>
            <person name="LaButti K."/>
            <person name="Morin E."/>
            <person name="Salamov A."/>
            <person name="Lipzen A."/>
            <person name="Mereny Z."/>
            <person name="Hegedus B."/>
            <person name="Baldrian P."/>
            <person name="Stursova M."/>
            <person name="Weitz H."/>
            <person name="Taylor A."/>
            <person name="Grigoriev I.V."/>
            <person name="Nagy L.G."/>
            <person name="Martin F."/>
            <person name="Kauserud H."/>
        </authorList>
    </citation>
    <scope>NUCLEOTIDE SEQUENCE</scope>
    <source>
        <strain evidence="1">CBHHK067</strain>
    </source>
</reference>
<accession>A0AAD7GNG7</accession>
<dbReference type="AlphaFoldDB" id="A0AAD7GNG7"/>